<keyword evidence="1" id="KW-1133">Transmembrane helix</keyword>
<dbReference type="GO" id="GO:0006508">
    <property type="term" value="P:proteolysis"/>
    <property type="evidence" value="ECO:0007669"/>
    <property type="project" value="UniProtKB-KW"/>
</dbReference>
<sequence>MLHSFTHQLKQTASDIWAFLKNPKDQPAELDSNAYKWRILLIILVIDMVLMFALMGPIQMVEWLGWYTGNSHAIIESMRSMPVWAFLLMGVLVVPFLEELVFRYGLRFKNGYMALLAVAAAIALGVLAYNLFPLEGAIGTWVMLGMALVFYALNADTITRFWEKVWGKAYGVFFYLVALAFGLMHIINYTDFDYTSAVVLLIPILVAPQIVAGMLLGYMRVKYGFFWGFYLHAIHNALFFGLALATMGAMKEKLHIQNENYTLQVEERMLYDKPATAFRYTGTDSVVFENHKLHDVVLDLLDKKSSLVKFGKTKHQHTAINLTYKTHTAADISHNKQVVLAQLQELYKFDVTYRSQKQDAWDVSIADSSLLASNAVADIGKSTVLYNDEGITCENVTLGELVSAIETNFKVGLISERKLLESGKYDIKLPKGDFSQTKEELEKKYGILLQSRMELADLAVVSFK</sequence>
<evidence type="ECO:0000313" key="2">
    <source>
        <dbReference type="EMBL" id="SIQ61027.1"/>
    </source>
</evidence>
<feature type="transmembrane region" description="Helical" evidence="1">
    <location>
        <begin position="229"/>
        <end position="250"/>
    </location>
</feature>
<evidence type="ECO:0000313" key="3">
    <source>
        <dbReference type="Proteomes" id="UP000185924"/>
    </source>
</evidence>
<dbReference type="Proteomes" id="UP000185924">
    <property type="component" value="Unassembled WGS sequence"/>
</dbReference>
<accession>A0A1N6U666</accession>
<dbReference type="OrthoDB" id="847268at2"/>
<keyword evidence="2" id="KW-0378">Hydrolase</keyword>
<feature type="transmembrane region" description="Helical" evidence="1">
    <location>
        <begin position="114"/>
        <end position="132"/>
    </location>
</feature>
<keyword evidence="1" id="KW-0812">Transmembrane</keyword>
<gene>
    <name evidence="2" type="ORF">SAMN05421545_0699</name>
</gene>
<organism evidence="2 3">
    <name type="scientific">Pontibacter lucknowensis</name>
    <dbReference type="NCBI Taxonomy" id="1077936"/>
    <lineage>
        <taxon>Bacteria</taxon>
        <taxon>Pseudomonadati</taxon>
        <taxon>Bacteroidota</taxon>
        <taxon>Cytophagia</taxon>
        <taxon>Cytophagales</taxon>
        <taxon>Hymenobacteraceae</taxon>
        <taxon>Pontibacter</taxon>
    </lineage>
</organism>
<dbReference type="AlphaFoldDB" id="A0A1N6U666"/>
<feature type="transmembrane region" description="Helical" evidence="1">
    <location>
        <begin position="39"/>
        <end position="61"/>
    </location>
</feature>
<feature type="transmembrane region" description="Helical" evidence="1">
    <location>
        <begin position="194"/>
        <end position="217"/>
    </location>
</feature>
<keyword evidence="2" id="KW-0645">Protease</keyword>
<dbReference type="GO" id="GO:0008233">
    <property type="term" value="F:peptidase activity"/>
    <property type="evidence" value="ECO:0007669"/>
    <property type="project" value="UniProtKB-KW"/>
</dbReference>
<feature type="transmembrane region" description="Helical" evidence="1">
    <location>
        <begin position="138"/>
        <end position="157"/>
    </location>
</feature>
<name>A0A1N6U666_9BACT</name>
<feature type="transmembrane region" description="Helical" evidence="1">
    <location>
        <begin position="81"/>
        <end position="102"/>
    </location>
</feature>
<evidence type="ECO:0000256" key="1">
    <source>
        <dbReference type="SAM" id="Phobius"/>
    </source>
</evidence>
<feature type="transmembrane region" description="Helical" evidence="1">
    <location>
        <begin position="169"/>
        <end position="188"/>
    </location>
</feature>
<proteinExistence type="predicted"/>
<keyword evidence="1" id="KW-0472">Membrane</keyword>
<reference evidence="3" key="1">
    <citation type="submission" date="2017-01" db="EMBL/GenBank/DDBJ databases">
        <authorList>
            <person name="Varghese N."/>
            <person name="Submissions S."/>
        </authorList>
    </citation>
    <scope>NUCLEOTIDE SEQUENCE [LARGE SCALE GENOMIC DNA]</scope>
    <source>
        <strain evidence="3">DM9</strain>
    </source>
</reference>
<dbReference type="STRING" id="1077936.SAMN05421545_0699"/>
<keyword evidence="3" id="KW-1185">Reference proteome</keyword>
<dbReference type="RefSeq" id="WP_076421053.1">
    <property type="nucleotide sequence ID" value="NZ_FTNM01000001.1"/>
</dbReference>
<protein>
    <submittedName>
        <fullName evidence="2">CAAX protease self-immunity</fullName>
    </submittedName>
</protein>
<dbReference type="EMBL" id="FTNM01000001">
    <property type="protein sequence ID" value="SIQ61027.1"/>
    <property type="molecule type" value="Genomic_DNA"/>
</dbReference>